<evidence type="ECO:0000256" key="5">
    <source>
        <dbReference type="ARBA" id="ARBA00022490"/>
    </source>
</evidence>
<keyword evidence="6" id="KW-0282">Flagellum</keyword>
<feature type="coiled-coil region" evidence="14">
    <location>
        <begin position="184"/>
        <end position="215"/>
    </location>
</feature>
<dbReference type="KEGG" id="ccin:112493713"/>
<name>A0AAJ7VWW5_CEPCN</name>
<feature type="region of interest" description="Disordered" evidence="15">
    <location>
        <begin position="1"/>
        <end position="32"/>
    </location>
</feature>
<dbReference type="RefSeq" id="XP_024936214.1">
    <property type="nucleotide sequence ID" value="XM_025080446.1"/>
</dbReference>
<dbReference type="RefSeq" id="XP_024936212.1">
    <property type="nucleotide sequence ID" value="XM_025080444.1"/>
</dbReference>
<evidence type="ECO:0000256" key="9">
    <source>
        <dbReference type="ARBA" id="ARBA00023212"/>
    </source>
</evidence>
<reference evidence="18 19" key="1">
    <citation type="submission" date="2025-04" db="UniProtKB">
        <authorList>
            <consortium name="RefSeq"/>
        </authorList>
    </citation>
    <scope>IDENTIFICATION</scope>
</reference>
<dbReference type="GO" id="GO:0031514">
    <property type="term" value="C:motile cilium"/>
    <property type="evidence" value="ECO:0007669"/>
    <property type="project" value="TreeGrafter"/>
</dbReference>
<evidence type="ECO:0000256" key="14">
    <source>
        <dbReference type="SAM" id="Coils"/>
    </source>
</evidence>
<comment type="subcellular location">
    <subcellularLocation>
        <location evidence="2">Cytoplasm</location>
        <location evidence="2">Cytoskeleton</location>
        <location evidence="2">Flagellum axoneme</location>
    </subcellularLocation>
    <subcellularLocation>
        <location evidence="1">Nucleus</location>
    </subcellularLocation>
</comment>
<organism evidence="17 19">
    <name type="scientific">Cephus cinctus</name>
    <name type="common">Wheat stem sawfly</name>
    <dbReference type="NCBI Taxonomy" id="211228"/>
    <lineage>
        <taxon>Eukaryota</taxon>
        <taxon>Metazoa</taxon>
        <taxon>Ecdysozoa</taxon>
        <taxon>Arthropoda</taxon>
        <taxon>Hexapoda</taxon>
        <taxon>Insecta</taxon>
        <taxon>Pterygota</taxon>
        <taxon>Neoptera</taxon>
        <taxon>Endopterygota</taxon>
        <taxon>Hymenoptera</taxon>
        <taxon>Cephoidea</taxon>
        <taxon>Cephidae</taxon>
        <taxon>Cephus</taxon>
    </lineage>
</organism>
<evidence type="ECO:0000256" key="1">
    <source>
        <dbReference type="ARBA" id="ARBA00004123"/>
    </source>
</evidence>
<evidence type="ECO:0000313" key="20">
    <source>
        <dbReference type="RefSeq" id="XP_024936214.1"/>
    </source>
</evidence>
<comment type="function">
    <text evidence="13">Microtubule inner protein (MIP) part of the dynein-decorated doublet microtubules (DMTs) in cilia axoneme, which is required for motile cilia beating. May play a role in the control of meiotic division and germ cell differentiation through regulation of pairing and recombination during meiosis. Required for sperm flagella assembly. May play a role in the assembly and function of the outer dynein arm-docking complex (ODA-DC). ODA-DC mediates outer dynein arms (ODA) binding onto the axonemal doublet microtubules.</text>
</comment>
<sequence>MERERISKGEWETQTERIKGTEERNMVRESERGTFKVTKQVDLEKACENVKQREEDNPEKFTVAKEQDRAVKCIEGTSTPNNANIRKQKHLQLLRRDAIEIRQLQEALRAARVAKVLQKQLEEKECMRERAKCIEREEAKVIRDWYQSEEFQRKQEQEYLAKRLKYREDLQNQLVNNYWMRQQRDEERQRERKLVDEVNEVLEEENQKVREEKRATAVHLMGERDAFFKAKEMWKEKEKTRLQDEYVRIGRVAAEKEEEEKKRARVKTNTDTAKQESIERMARQTLDDVYRKREREEFAKELYEEKMRTEEANWQKNKWLEKERVKMELLADMEMQKELIEERRNYDAAMDRSYARQLAEEYEAALKKDNRENEARREKNVRYGMELKAAIAERRALHAVEILRKQACTRHDQELDNFRRKEIANERARMLLEYAPDLKGFLKPGIILNGRDDSGTCMAEC</sequence>
<protein>
    <recommendedName>
        <fullName evidence="4">Meiosis-specific nuclear structural protein 1</fullName>
    </recommendedName>
</protein>
<dbReference type="InterPro" id="IPR026504">
    <property type="entry name" value="MNS1"/>
</dbReference>
<evidence type="ECO:0000256" key="7">
    <source>
        <dbReference type="ARBA" id="ARBA00023054"/>
    </source>
</evidence>
<evidence type="ECO:0000256" key="15">
    <source>
        <dbReference type="SAM" id="MobiDB-lite"/>
    </source>
</evidence>
<gene>
    <name evidence="18 19 20" type="primary">LOC112493713</name>
</gene>
<keyword evidence="11" id="KW-0469">Meiosis</keyword>
<feature type="coiled-coil region" evidence="14">
    <location>
        <begin position="104"/>
        <end position="137"/>
    </location>
</feature>
<keyword evidence="8" id="KW-0969">Cilium</keyword>
<accession>A0AAJ7VWW5</accession>
<dbReference type="PANTHER" id="PTHR19265">
    <property type="entry name" value="MEIOSIS-SPECIFIC NUCLEAR STRUCTURAL PROTEIN 1"/>
    <property type="match status" value="1"/>
</dbReference>
<keyword evidence="5" id="KW-0963">Cytoplasm</keyword>
<proteinExistence type="inferred from homology"/>
<dbReference type="AlphaFoldDB" id="A0AAJ7VWW5"/>
<dbReference type="GO" id="GO:0044782">
    <property type="term" value="P:cilium organization"/>
    <property type="evidence" value="ECO:0007669"/>
    <property type="project" value="TreeGrafter"/>
</dbReference>
<dbReference type="GO" id="GO:0051321">
    <property type="term" value="P:meiotic cell cycle"/>
    <property type="evidence" value="ECO:0007669"/>
    <property type="project" value="UniProtKB-KW"/>
</dbReference>
<dbReference type="Pfam" id="PF13868">
    <property type="entry name" value="TPH"/>
    <property type="match status" value="1"/>
</dbReference>
<evidence type="ECO:0000256" key="4">
    <source>
        <dbReference type="ARBA" id="ARBA00014813"/>
    </source>
</evidence>
<dbReference type="GO" id="GO:0005634">
    <property type="term" value="C:nucleus"/>
    <property type="evidence" value="ECO:0007669"/>
    <property type="project" value="UniProtKB-SubCell"/>
</dbReference>
<evidence type="ECO:0000313" key="18">
    <source>
        <dbReference type="RefSeq" id="XP_024936212.1"/>
    </source>
</evidence>
<evidence type="ECO:0000256" key="11">
    <source>
        <dbReference type="ARBA" id="ARBA00023254"/>
    </source>
</evidence>
<keyword evidence="7 14" id="KW-0175">Coiled coil</keyword>
<feature type="domain" description="Trichohyalin-plectin-homology" evidence="16">
    <location>
        <begin position="95"/>
        <end position="443"/>
    </location>
</feature>
<keyword evidence="9" id="KW-0206">Cytoskeleton</keyword>
<keyword evidence="12" id="KW-0966">Cell projection</keyword>
<evidence type="ECO:0000256" key="2">
    <source>
        <dbReference type="ARBA" id="ARBA00004611"/>
    </source>
</evidence>
<evidence type="ECO:0000256" key="6">
    <source>
        <dbReference type="ARBA" id="ARBA00022846"/>
    </source>
</evidence>
<dbReference type="GeneID" id="112493713"/>
<comment type="similarity">
    <text evidence="3">Belongs to the MNS1 family.</text>
</comment>
<evidence type="ECO:0000256" key="10">
    <source>
        <dbReference type="ARBA" id="ARBA00023242"/>
    </source>
</evidence>
<keyword evidence="10" id="KW-0539">Nucleus</keyword>
<evidence type="ECO:0000313" key="19">
    <source>
        <dbReference type="RefSeq" id="XP_024936213.1"/>
    </source>
</evidence>
<dbReference type="PANTHER" id="PTHR19265:SF0">
    <property type="entry name" value="MEIOSIS-SPECIFIC NUCLEAR STRUCTURAL PROTEIN 1"/>
    <property type="match status" value="1"/>
</dbReference>
<dbReference type="InterPro" id="IPR043597">
    <property type="entry name" value="TPH_dom"/>
</dbReference>
<evidence type="ECO:0000259" key="16">
    <source>
        <dbReference type="Pfam" id="PF13868"/>
    </source>
</evidence>
<evidence type="ECO:0000313" key="17">
    <source>
        <dbReference type="Proteomes" id="UP000694920"/>
    </source>
</evidence>
<evidence type="ECO:0000256" key="12">
    <source>
        <dbReference type="ARBA" id="ARBA00023273"/>
    </source>
</evidence>
<evidence type="ECO:0000256" key="8">
    <source>
        <dbReference type="ARBA" id="ARBA00023069"/>
    </source>
</evidence>
<dbReference type="RefSeq" id="XP_024936213.1">
    <property type="nucleotide sequence ID" value="XM_025080445.1"/>
</dbReference>
<evidence type="ECO:0000256" key="13">
    <source>
        <dbReference type="ARBA" id="ARBA00046114"/>
    </source>
</evidence>
<dbReference type="Proteomes" id="UP000694920">
    <property type="component" value="Unplaced"/>
</dbReference>
<keyword evidence="17" id="KW-1185">Reference proteome</keyword>
<evidence type="ECO:0000256" key="3">
    <source>
        <dbReference type="ARBA" id="ARBA00009158"/>
    </source>
</evidence>